<dbReference type="Gene3D" id="1.10.3720.10">
    <property type="entry name" value="MetI-like"/>
    <property type="match status" value="1"/>
</dbReference>
<sequence>MSTIKSEPSAAAARGGGGLSPRKRRRVILGVQYAIVIGVIGLIAATVDWPTIREHFLDVDAARQMLPTLFTVALKNTVIYTLSAYVIGFLLGLLLALMRMSSAAPYRWAALVYVEIFRGLPALLVLMLIGFGIPIAFQGLQFPGDVYGKVAIGLGLVAAAYMAETFRAGLQAVPRGQMEAARSLGMSHSRAMVSVVIPQALRLVIPPLTNELILLFKDSSLVSALGITAATIELTKLGSDAAINSADATPFVVAGLTYLIITVPLGFVVRRLEARQTRGR</sequence>
<dbReference type="PROSITE" id="PS50928">
    <property type="entry name" value="ABC_TM1"/>
    <property type="match status" value="1"/>
</dbReference>
<protein>
    <submittedName>
        <fullName evidence="11">Amino acid ABC transporter permease</fullName>
    </submittedName>
</protein>
<evidence type="ECO:0000256" key="4">
    <source>
        <dbReference type="ARBA" id="ARBA00022692"/>
    </source>
</evidence>
<reference evidence="12" key="1">
    <citation type="journal article" date="2019" name="Int. J. Syst. Evol. Microbiol.">
        <title>The Global Catalogue of Microorganisms (GCM) 10K type strain sequencing project: providing services to taxonomists for standard genome sequencing and annotation.</title>
        <authorList>
            <consortium name="The Broad Institute Genomics Platform"/>
            <consortium name="The Broad Institute Genome Sequencing Center for Infectious Disease"/>
            <person name="Wu L."/>
            <person name="Ma J."/>
        </authorList>
    </citation>
    <scope>NUCLEOTIDE SEQUENCE [LARGE SCALE GENOMIC DNA]</scope>
    <source>
        <strain evidence="12">JCM 6242</strain>
    </source>
</reference>
<keyword evidence="2 8" id="KW-0813">Transport</keyword>
<dbReference type="PANTHER" id="PTHR30614">
    <property type="entry name" value="MEMBRANE COMPONENT OF AMINO ACID ABC TRANSPORTER"/>
    <property type="match status" value="1"/>
</dbReference>
<evidence type="ECO:0000256" key="3">
    <source>
        <dbReference type="ARBA" id="ARBA00022475"/>
    </source>
</evidence>
<feature type="transmembrane region" description="Helical" evidence="8">
    <location>
        <begin position="78"/>
        <end position="98"/>
    </location>
</feature>
<feature type="region of interest" description="Disordered" evidence="9">
    <location>
        <begin position="1"/>
        <end position="20"/>
    </location>
</feature>
<evidence type="ECO:0000256" key="1">
    <source>
        <dbReference type="ARBA" id="ARBA00004651"/>
    </source>
</evidence>
<evidence type="ECO:0000256" key="5">
    <source>
        <dbReference type="ARBA" id="ARBA00022970"/>
    </source>
</evidence>
<evidence type="ECO:0000256" key="9">
    <source>
        <dbReference type="SAM" id="MobiDB-lite"/>
    </source>
</evidence>
<dbReference type="EMBL" id="BAAAVI010000002">
    <property type="protein sequence ID" value="GAA2847341.1"/>
    <property type="molecule type" value="Genomic_DNA"/>
</dbReference>
<dbReference type="InterPro" id="IPR043429">
    <property type="entry name" value="ArtM/GltK/GlnP/TcyL/YhdX-like"/>
</dbReference>
<accession>A0ABP6I6M7</accession>
<evidence type="ECO:0000256" key="7">
    <source>
        <dbReference type="ARBA" id="ARBA00023136"/>
    </source>
</evidence>
<dbReference type="SUPFAM" id="SSF161098">
    <property type="entry name" value="MetI-like"/>
    <property type="match status" value="1"/>
</dbReference>
<dbReference type="NCBIfam" id="TIGR01726">
    <property type="entry name" value="HEQRo_perm_3TM"/>
    <property type="match status" value="1"/>
</dbReference>
<feature type="domain" description="ABC transmembrane type-1" evidence="10">
    <location>
        <begin position="74"/>
        <end position="269"/>
    </location>
</feature>
<organism evidence="11 12">
    <name type="scientific">Streptosporangium fragile</name>
    <dbReference type="NCBI Taxonomy" id="46186"/>
    <lineage>
        <taxon>Bacteria</taxon>
        <taxon>Bacillati</taxon>
        <taxon>Actinomycetota</taxon>
        <taxon>Actinomycetes</taxon>
        <taxon>Streptosporangiales</taxon>
        <taxon>Streptosporangiaceae</taxon>
        <taxon>Streptosporangium</taxon>
    </lineage>
</organism>
<dbReference type="PANTHER" id="PTHR30614:SF0">
    <property type="entry name" value="L-CYSTINE TRANSPORT SYSTEM PERMEASE PROTEIN TCYL"/>
    <property type="match status" value="1"/>
</dbReference>
<evidence type="ECO:0000313" key="12">
    <source>
        <dbReference type="Proteomes" id="UP001500831"/>
    </source>
</evidence>
<comment type="similarity">
    <text evidence="8">Belongs to the binding-protein-dependent transport system permease family.</text>
</comment>
<feature type="transmembrane region" description="Helical" evidence="8">
    <location>
        <begin position="119"/>
        <end position="140"/>
    </location>
</feature>
<keyword evidence="7 8" id="KW-0472">Membrane</keyword>
<keyword evidence="4 8" id="KW-0812">Transmembrane</keyword>
<keyword evidence="5" id="KW-0029">Amino-acid transport</keyword>
<keyword evidence="3" id="KW-1003">Cell membrane</keyword>
<name>A0ABP6I6M7_9ACTN</name>
<comment type="subcellular location">
    <subcellularLocation>
        <location evidence="1 8">Cell membrane</location>
        <topology evidence="1 8">Multi-pass membrane protein</topology>
    </subcellularLocation>
</comment>
<evidence type="ECO:0000313" key="11">
    <source>
        <dbReference type="EMBL" id="GAA2847341.1"/>
    </source>
</evidence>
<proteinExistence type="inferred from homology"/>
<evidence type="ECO:0000259" key="10">
    <source>
        <dbReference type="PROSITE" id="PS50928"/>
    </source>
</evidence>
<dbReference type="RefSeq" id="WP_344967221.1">
    <property type="nucleotide sequence ID" value="NZ_BAAAVI010000002.1"/>
</dbReference>
<dbReference type="Pfam" id="PF00528">
    <property type="entry name" value="BPD_transp_1"/>
    <property type="match status" value="1"/>
</dbReference>
<comment type="caution">
    <text evidence="11">The sequence shown here is derived from an EMBL/GenBank/DDBJ whole genome shotgun (WGS) entry which is preliminary data.</text>
</comment>
<gene>
    <name evidence="11" type="ORF">GCM10010517_04390</name>
</gene>
<evidence type="ECO:0000256" key="6">
    <source>
        <dbReference type="ARBA" id="ARBA00022989"/>
    </source>
</evidence>
<evidence type="ECO:0000256" key="2">
    <source>
        <dbReference type="ARBA" id="ARBA00022448"/>
    </source>
</evidence>
<dbReference type="Proteomes" id="UP001500831">
    <property type="component" value="Unassembled WGS sequence"/>
</dbReference>
<keyword evidence="6 8" id="KW-1133">Transmembrane helix</keyword>
<dbReference type="InterPro" id="IPR010065">
    <property type="entry name" value="AA_ABC_transptr_permease_3TM"/>
</dbReference>
<evidence type="ECO:0000256" key="8">
    <source>
        <dbReference type="RuleBase" id="RU363032"/>
    </source>
</evidence>
<dbReference type="CDD" id="cd06261">
    <property type="entry name" value="TM_PBP2"/>
    <property type="match status" value="1"/>
</dbReference>
<feature type="transmembrane region" description="Helical" evidence="8">
    <location>
        <begin position="248"/>
        <end position="269"/>
    </location>
</feature>
<feature type="transmembrane region" description="Helical" evidence="8">
    <location>
        <begin position="27"/>
        <end position="47"/>
    </location>
</feature>
<dbReference type="InterPro" id="IPR035906">
    <property type="entry name" value="MetI-like_sf"/>
</dbReference>
<dbReference type="InterPro" id="IPR000515">
    <property type="entry name" value="MetI-like"/>
</dbReference>
<keyword evidence="12" id="KW-1185">Reference proteome</keyword>